<feature type="domain" description="Mut7-C RNAse" evidence="1">
    <location>
        <begin position="10"/>
        <end position="148"/>
    </location>
</feature>
<reference evidence="3" key="1">
    <citation type="submission" date="2016-10" db="EMBL/GenBank/DDBJ databases">
        <authorList>
            <person name="Varghese N."/>
            <person name="Submissions S."/>
        </authorList>
    </citation>
    <scope>NUCLEOTIDE SEQUENCE [LARGE SCALE GENOMIC DNA]</scope>
    <source>
        <strain evidence="3">CGMCC 1.10329</strain>
    </source>
</reference>
<evidence type="ECO:0000259" key="1">
    <source>
        <dbReference type="Pfam" id="PF01927"/>
    </source>
</evidence>
<dbReference type="Proteomes" id="UP000183769">
    <property type="component" value="Unassembled WGS sequence"/>
</dbReference>
<evidence type="ECO:0000313" key="3">
    <source>
        <dbReference type="Proteomes" id="UP000183769"/>
    </source>
</evidence>
<proteinExistence type="predicted"/>
<sequence>MSDGGRSERRFLLDVMLGKLATFLRMCGHDTAYALDRGIEADERILRLATAENRTLLTRDEQLAAQADDAILLTERDVEDQLRELRAAGVDLSLPARPRRCSNCNGELAPADADEAPAYVPDDTETYRCRDCGQWFWRGSHWADVRETLAAL</sequence>
<dbReference type="InterPro" id="IPR002782">
    <property type="entry name" value="Mut7-C_RNAse_dom"/>
</dbReference>
<dbReference type="EMBL" id="FOXI01000005">
    <property type="protein sequence ID" value="SFP63660.1"/>
    <property type="molecule type" value="Genomic_DNA"/>
</dbReference>
<evidence type="ECO:0000313" key="2">
    <source>
        <dbReference type="EMBL" id="SFP63660.1"/>
    </source>
</evidence>
<organism evidence="2 3">
    <name type="scientific">Halolamina pelagica</name>
    <dbReference type="NCBI Taxonomy" id="699431"/>
    <lineage>
        <taxon>Archaea</taxon>
        <taxon>Methanobacteriati</taxon>
        <taxon>Methanobacteriota</taxon>
        <taxon>Stenosarchaea group</taxon>
        <taxon>Halobacteria</taxon>
        <taxon>Halobacteriales</taxon>
        <taxon>Haloferacaceae</taxon>
    </lineage>
</organism>
<protein>
    <recommendedName>
        <fullName evidence="1">Mut7-C RNAse domain-containing protein</fullName>
    </recommendedName>
</protein>
<name>A0A1I5RYX6_9EURY</name>
<dbReference type="PANTHER" id="PTHR39081">
    <property type="entry name" value="MUT7-C DOMAIN-CONTAINING PROTEIN"/>
    <property type="match status" value="1"/>
</dbReference>
<accession>A0A1I5RYX6</accession>
<keyword evidence="3" id="KW-1185">Reference proteome</keyword>
<dbReference type="AlphaFoldDB" id="A0A1I5RYX6"/>
<gene>
    <name evidence="2" type="ORF">SAMN05216277_105211</name>
</gene>
<dbReference type="PANTHER" id="PTHR39081:SF1">
    <property type="entry name" value="MUT7-C RNASE DOMAIN-CONTAINING PROTEIN"/>
    <property type="match status" value="1"/>
</dbReference>
<dbReference type="Pfam" id="PF01927">
    <property type="entry name" value="Mut7-C"/>
    <property type="match status" value="1"/>
</dbReference>